<organism evidence="3 4">
    <name type="scientific">Mycobacterium haemophilum</name>
    <dbReference type="NCBI Taxonomy" id="29311"/>
    <lineage>
        <taxon>Bacteria</taxon>
        <taxon>Bacillati</taxon>
        <taxon>Actinomycetota</taxon>
        <taxon>Actinomycetes</taxon>
        <taxon>Mycobacteriales</taxon>
        <taxon>Mycobacteriaceae</taxon>
        <taxon>Mycobacterium</taxon>
    </lineage>
</organism>
<protein>
    <submittedName>
        <fullName evidence="3">Uncharacterized protein</fullName>
    </submittedName>
</protein>
<gene>
    <name evidence="3" type="ORF">ABH38_11190</name>
</gene>
<dbReference type="RefSeq" id="WP_047314440.1">
    <property type="nucleotide sequence ID" value="NZ_LDPQ01000006.1"/>
</dbReference>
<proteinExistence type="predicted"/>
<keyword evidence="2" id="KW-1133">Transmembrane helix</keyword>
<name>A0A0I9U6Z1_9MYCO</name>
<accession>A0A0I9U6Z1</accession>
<dbReference type="EMBL" id="LDPR01000008">
    <property type="protein sequence ID" value="KLO36545.1"/>
    <property type="molecule type" value="Genomic_DNA"/>
</dbReference>
<dbReference type="Proteomes" id="UP000036334">
    <property type="component" value="Unassembled WGS sequence"/>
</dbReference>
<evidence type="ECO:0000256" key="1">
    <source>
        <dbReference type="SAM" id="MobiDB-lite"/>
    </source>
</evidence>
<evidence type="ECO:0000256" key="2">
    <source>
        <dbReference type="SAM" id="Phobius"/>
    </source>
</evidence>
<dbReference type="AlphaFoldDB" id="A0A0I9U6Z1"/>
<sequence length="516" mass="54465">MISAADDDPAAQVDALVAAVGPGLSSPAINRQEVVLVTGPWMAGATGVAAALRERLPQHKFVESTDLGPGDAPLAVVFVVSAAAELTESDCALLDAAVDHTDVVIGVVSKIDMHRTWRDVVTANRDALAAHAPRYRQVPWVGAAALPDAGEPQVDDLVDIVSEQLADSDIARRNRLRAWESRLQTAAERFDRDAEGAGRRVRVDALRAQRSTALRERRQSKSERSITLRGLIQQARVQLSYFARNCCSSMRGELQEDTAGLSRRDMPGFEGYARGRAAQVVAEVSDGTARHLAEVAEVMGLPVAPPAFEALPVIDVGAPLLKSRRAETWLMMLLGAGFGLGVALTLGRVVVGLAPGLKAAGVVVCVAIGLALTVVVVNIRGLLRDRAVLDRWASDVTASLRSTVEELVATRVLAVESALSTALAAHDEVENARVADQVSVIDSELREHAIASARAEAARDREMPTVQAALDVVRAELGDPGIPTPEGDEDHQGPAGPEGPSATSESASRSANGDNS</sequence>
<reference evidence="3 4" key="1">
    <citation type="submission" date="2015-05" db="EMBL/GenBank/DDBJ databases">
        <title>Genome sequence of Mycobacterium haemophilum.</title>
        <authorList>
            <person name="Greninger A.L."/>
            <person name="Cunningham G."/>
            <person name="Miller S."/>
        </authorList>
    </citation>
    <scope>NUCLEOTIDE SEQUENCE [LARGE SCALE GENOMIC DNA]</scope>
    <source>
        <strain evidence="4">UC1</strain>
    </source>
</reference>
<evidence type="ECO:0000313" key="3">
    <source>
        <dbReference type="EMBL" id="KLO36545.1"/>
    </source>
</evidence>
<evidence type="ECO:0000313" key="4">
    <source>
        <dbReference type="Proteomes" id="UP000036334"/>
    </source>
</evidence>
<keyword evidence="2" id="KW-0812">Transmembrane</keyword>
<feature type="compositionally biased region" description="Polar residues" evidence="1">
    <location>
        <begin position="501"/>
        <end position="516"/>
    </location>
</feature>
<dbReference type="PATRIC" id="fig|29311.18.peg.3775"/>
<keyword evidence="4" id="KW-1185">Reference proteome</keyword>
<keyword evidence="2" id="KW-0472">Membrane</keyword>
<feature type="transmembrane region" description="Helical" evidence="2">
    <location>
        <begin position="329"/>
        <end position="351"/>
    </location>
</feature>
<comment type="caution">
    <text evidence="3">The sequence shown here is derived from an EMBL/GenBank/DDBJ whole genome shotgun (WGS) entry which is preliminary data.</text>
</comment>
<feature type="transmembrane region" description="Helical" evidence="2">
    <location>
        <begin position="357"/>
        <end position="379"/>
    </location>
</feature>
<dbReference type="STRING" id="1202450.B586_01300"/>
<dbReference type="OrthoDB" id="4746525at2"/>
<feature type="region of interest" description="Disordered" evidence="1">
    <location>
        <begin position="474"/>
        <end position="516"/>
    </location>
</feature>